<protein>
    <submittedName>
        <fullName evidence="3">Uncharacterized protein</fullName>
    </submittedName>
</protein>
<evidence type="ECO:0000256" key="1">
    <source>
        <dbReference type="SAM" id="MobiDB-lite"/>
    </source>
</evidence>
<dbReference type="EMBL" id="CP032090">
    <property type="protein sequence ID" value="AXV63788.1"/>
    <property type="molecule type" value="Genomic_DNA"/>
</dbReference>
<dbReference type="RefSeq" id="WP_118843858.1">
    <property type="nucleotide sequence ID" value="NZ_CP032090.1"/>
</dbReference>
<dbReference type="Proteomes" id="UP000264605">
    <property type="component" value="Chromosome"/>
</dbReference>
<evidence type="ECO:0000313" key="4">
    <source>
        <dbReference type="Proteomes" id="UP000264605"/>
    </source>
</evidence>
<dbReference type="AlphaFoldDB" id="A0AAD0WAE4"/>
<keyword evidence="2" id="KW-0812">Transmembrane</keyword>
<feature type="region of interest" description="Disordered" evidence="1">
    <location>
        <begin position="1"/>
        <end position="40"/>
    </location>
</feature>
<dbReference type="GeneID" id="99503834"/>
<feature type="transmembrane region" description="Helical" evidence="2">
    <location>
        <begin position="52"/>
        <end position="71"/>
    </location>
</feature>
<reference evidence="3 4" key="1">
    <citation type="submission" date="2018-08" db="EMBL/GenBank/DDBJ databases">
        <title>Draft genome sequence of Pseudoalteromonas donghaensis HJ51.</title>
        <authorList>
            <person name="Oh J."/>
            <person name="Roh D."/>
        </authorList>
    </citation>
    <scope>NUCLEOTIDE SEQUENCE [LARGE SCALE GENOMIC DNA]</scope>
    <source>
        <strain evidence="3 4">HJ51</strain>
    </source>
</reference>
<name>A0AAD0WAE4_9GAMM</name>
<evidence type="ECO:0000256" key="2">
    <source>
        <dbReference type="SAM" id="Phobius"/>
    </source>
</evidence>
<dbReference type="KEGG" id="pdj:D0907_00075"/>
<feature type="compositionally biased region" description="Basic and acidic residues" evidence="1">
    <location>
        <begin position="16"/>
        <end position="26"/>
    </location>
</feature>
<sequence length="250" mass="28316">MDNQQKDVTESTLETHQQEASDEHQPKSTTVSTKPDDSKQPKAWFTNERLNLFLALCAIIISAASFYATYLQANAAERQVKAATWPWLEVMTGNYDEEKNLPEITFVLTNSGSGPAIVKYVKYHYNDQSYLDIYKVISACCFDTQAYETQLQTLQDDSPNINIFEAFGWIMTSASDNRLLASGSELKLFGFKRTGFNETQWDKVNKQRNSIKTEICYCSLLEQCYLSDGRADVKEIEQCDISSNSPDTAP</sequence>
<organism evidence="3 4">
    <name type="scientific">Pseudoalteromonas lipolytica</name>
    <dbReference type="NCBI Taxonomy" id="570156"/>
    <lineage>
        <taxon>Bacteria</taxon>
        <taxon>Pseudomonadati</taxon>
        <taxon>Pseudomonadota</taxon>
        <taxon>Gammaproteobacteria</taxon>
        <taxon>Alteromonadales</taxon>
        <taxon>Pseudoalteromonadaceae</taxon>
        <taxon>Pseudoalteromonas</taxon>
    </lineage>
</organism>
<evidence type="ECO:0000313" key="3">
    <source>
        <dbReference type="EMBL" id="AXV63788.1"/>
    </source>
</evidence>
<gene>
    <name evidence="3" type="ORF">D0907_00075</name>
</gene>
<keyword evidence="2" id="KW-1133">Transmembrane helix</keyword>
<proteinExistence type="predicted"/>
<accession>A0AAD0WAE4</accession>
<keyword evidence="2" id="KW-0472">Membrane</keyword>